<dbReference type="AlphaFoldDB" id="A0AAD6VKF6"/>
<organism evidence="3 4">
    <name type="scientific">Mycena pura</name>
    <dbReference type="NCBI Taxonomy" id="153505"/>
    <lineage>
        <taxon>Eukaryota</taxon>
        <taxon>Fungi</taxon>
        <taxon>Dikarya</taxon>
        <taxon>Basidiomycota</taxon>
        <taxon>Agaricomycotina</taxon>
        <taxon>Agaricomycetes</taxon>
        <taxon>Agaricomycetidae</taxon>
        <taxon>Agaricales</taxon>
        <taxon>Marasmiineae</taxon>
        <taxon>Mycenaceae</taxon>
        <taxon>Mycena</taxon>
    </lineage>
</organism>
<feature type="region of interest" description="Disordered" evidence="1">
    <location>
        <begin position="64"/>
        <end position="105"/>
    </location>
</feature>
<feature type="chain" id="PRO_5042288304" evidence="2">
    <location>
        <begin position="22"/>
        <end position="887"/>
    </location>
</feature>
<evidence type="ECO:0000313" key="4">
    <source>
        <dbReference type="Proteomes" id="UP001219525"/>
    </source>
</evidence>
<protein>
    <submittedName>
        <fullName evidence="3">Uncharacterized protein</fullName>
    </submittedName>
</protein>
<keyword evidence="4" id="KW-1185">Reference proteome</keyword>
<name>A0AAD6VKF6_9AGAR</name>
<dbReference type="EMBL" id="JARJCW010000017">
    <property type="protein sequence ID" value="KAJ7215537.1"/>
    <property type="molecule type" value="Genomic_DNA"/>
</dbReference>
<gene>
    <name evidence="3" type="ORF">GGX14DRAFT_391971</name>
</gene>
<evidence type="ECO:0000256" key="2">
    <source>
        <dbReference type="SAM" id="SignalP"/>
    </source>
</evidence>
<accession>A0AAD6VKF6</accession>
<feature type="signal peptide" evidence="2">
    <location>
        <begin position="1"/>
        <end position="21"/>
    </location>
</feature>
<comment type="caution">
    <text evidence="3">The sequence shown here is derived from an EMBL/GenBank/DDBJ whole genome shotgun (WGS) entry which is preliminary data.</text>
</comment>
<feature type="compositionally biased region" description="Polar residues" evidence="1">
    <location>
        <begin position="68"/>
        <end position="82"/>
    </location>
</feature>
<evidence type="ECO:0000256" key="1">
    <source>
        <dbReference type="SAM" id="MobiDB-lite"/>
    </source>
</evidence>
<sequence length="887" mass="94383">MPVKLRHAYGLGLILLLDVLSFKSHKLATAKDVLAVRDPGISWCTGMRSRFGSELRLARVPRPIPCSAHSQSQSRSTPSVRGSSHRVPTGEGRGESESDFFTDEEPVSPVAGTLAASSTPVAPRAPIANLSASSTPAQPQPIVDASGIAFDWGDYSSSSKAIIWGTSTHSFARVVGSTIQSIYLPVRTCLYPPLGTISADIGFKCGEIKAWQTATVASVVPAMCSCTGDGEPQEAPVADMVRTSITGISMISPSKRQVRFGAGAVLVAQNFLRKTATIASVVPAMCSCTGDGEPQEAPVADMVRTSITGISIISPRASGSQTGARALVSRGKFKAIQTAIPLLFPSSAPGFGTPGNPGGGHVYTTATTSGASFNKRAYPPANLTGESDIPVAQTVRIRRTCSLYETPFDSGRGTTNAVQTRDRVLVSPSRGGFKPVRQQRSPVLFASYAAVFGTPRSRGGEHGPHFHHLHNDIINLVAQAAGSIRRRGTTCSLYETLEICGVLDCGPRLTKPVKLHHSGGLDVGVGKFGTEIKARQTATLYRGRRAPGSPGGGHGPHFHHWHIDNLAARKRQVRFGAGAVANWDLVNSFAEGKLELELWCRGNLKPLRQQRLPLFFLSSAPVFGTPGSPGGGHGPRFHHLRSIRSPCASGSCPFFPLVRVIYTTATISGASFKKRAYPPANLTLSSGPQEAAVADMVFRHLHNDIVNLVARKRQRLFGAGARSKNGLETPLRHAYGLGLILLLDVLSSKSHKLATAKDVHVLAVRDPGNSWCTGMRTRFDEAGHHRVGNFGTEIDRKLGDDDTCLLHSEGRSAGSPKLSVRSFITGMWVGDLLGNRNGLELAMGIRDISPHCHIPGIPKSAVVQPARTCRARGGQAEVVLSAVSKPE</sequence>
<proteinExistence type="predicted"/>
<keyword evidence="2" id="KW-0732">Signal</keyword>
<evidence type="ECO:0000313" key="3">
    <source>
        <dbReference type="EMBL" id="KAJ7215537.1"/>
    </source>
</evidence>
<dbReference type="Proteomes" id="UP001219525">
    <property type="component" value="Unassembled WGS sequence"/>
</dbReference>
<reference evidence="3" key="1">
    <citation type="submission" date="2023-03" db="EMBL/GenBank/DDBJ databases">
        <title>Massive genome expansion in bonnet fungi (Mycena s.s.) driven by repeated elements and novel gene families across ecological guilds.</title>
        <authorList>
            <consortium name="Lawrence Berkeley National Laboratory"/>
            <person name="Harder C.B."/>
            <person name="Miyauchi S."/>
            <person name="Viragh M."/>
            <person name="Kuo A."/>
            <person name="Thoen E."/>
            <person name="Andreopoulos B."/>
            <person name="Lu D."/>
            <person name="Skrede I."/>
            <person name="Drula E."/>
            <person name="Henrissat B."/>
            <person name="Morin E."/>
            <person name="Kohler A."/>
            <person name="Barry K."/>
            <person name="LaButti K."/>
            <person name="Morin E."/>
            <person name="Salamov A."/>
            <person name="Lipzen A."/>
            <person name="Mereny Z."/>
            <person name="Hegedus B."/>
            <person name="Baldrian P."/>
            <person name="Stursova M."/>
            <person name="Weitz H."/>
            <person name="Taylor A."/>
            <person name="Grigoriev I.V."/>
            <person name="Nagy L.G."/>
            <person name="Martin F."/>
            <person name="Kauserud H."/>
        </authorList>
    </citation>
    <scope>NUCLEOTIDE SEQUENCE</scope>
    <source>
        <strain evidence="3">9144</strain>
    </source>
</reference>